<dbReference type="EMBL" id="JAPEUV010000220">
    <property type="protein sequence ID" value="KAJ4330169.1"/>
    <property type="molecule type" value="Genomic_DNA"/>
</dbReference>
<reference evidence="2" key="1">
    <citation type="submission" date="2022-10" db="EMBL/GenBank/DDBJ databases">
        <title>Tapping the CABI collections for fungal endophytes: first genome assemblies for Collariella, Neodidymelliopsis, Ascochyta clinopodiicola, Didymella pomorum, Didymosphaeria variabile, Neocosmospora piperis and Neocucurbitaria cava.</title>
        <authorList>
            <person name="Hill R."/>
        </authorList>
    </citation>
    <scope>NUCLEOTIDE SEQUENCE</scope>
    <source>
        <strain evidence="2">IMI 360193</strain>
    </source>
</reference>
<keyword evidence="1" id="KW-0175">Coiled coil</keyword>
<accession>A0A9W9BUX4</accession>
<evidence type="ECO:0000256" key="1">
    <source>
        <dbReference type="SAM" id="Coils"/>
    </source>
</evidence>
<sequence length="126" mass="14423">MSNNNASIAELEAQLRQVVKELSEANAGLKDRKQILKDSNSSTNPADREYLDTIIKTYKLLGALRTSFKEAMSAYEDAFENILRPISDDLDARFKQIHELNCRFLKLFPDRETPYELPEGWEPNAS</sequence>
<evidence type="ECO:0000313" key="2">
    <source>
        <dbReference type="EMBL" id="KAJ4330169.1"/>
    </source>
</evidence>
<protein>
    <submittedName>
        <fullName evidence="2">Uncharacterized protein</fullName>
    </submittedName>
</protein>
<evidence type="ECO:0000313" key="3">
    <source>
        <dbReference type="Proteomes" id="UP001140562"/>
    </source>
</evidence>
<feature type="coiled-coil region" evidence="1">
    <location>
        <begin position="1"/>
        <end position="39"/>
    </location>
</feature>
<organism evidence="2 3">
    <name type="scientific">Didymella glomerata</name>
    <dbReference type="NCBI Taxonomy" id="749621"/>
    <lineage>
        <taxon>Eukaryota</taxon>
        <taxon>Fungi</taxon>
        <taxon>Dikarya</taxon>
        <taxon>Ascomycota</taxon>
        <taxon>Pezizomycotina</taxon>
        <taxon>Dothideomycetes</taxon>
        <taxon>Pleosporomycetidae</taxon>
        <taxon>Pleosporales</taxon>
        <taxon>Pleosporineae</taxon>
        <taxon>Didymellaceae</taxon>
        <taxon>Didymella</taxon>
    </lineage>
</organism>
<gene>
    <name evidence="2" type="ORF">N0V87_010237</name>
</gene>
<dbReference type="Proteomes" id="UP001140562">
    <property type="component" value="Unassembled WGS sequence"/>
</dbReference>
<dbReference type="AlphaFoldDB" id="A0A9W9BUX4"/>
<proteinExistence type="predicted"/>
<name>A0A9W9BUX4_9PLEO</name>
<comment type="caution">
    <text evidence="2">The sequence shown here is derived from an EMBL/GenBank/DDBJ whole genome shotgun (WGS) entry which is preliminary data.</text>
</comment>
<keyword evidence="3" id="KW-1185">Reference proteome</keyword>